<proteinExistence type="predicted"/>
<keyword evidence="3" id="KW-1185">Reference proteome</keyword>
<evidence type="ECO:0000256" key="1">
    <source>
        <dbReference type="SAM" id="Phobius"/>
    </source>
</evidence>
<sequence length="238" mass="27752">MKNVKKYIVVMCALLLVAGGFTFIYKQVNGKEEVMKSFSQEHKSLAKKYPDWFNDKGEFYYGAYQKADQDKLNFHEMVAKEQIPKELYQAMTTEQLFDAVEKYPTLYTLGVYDSLSLAIQSVSESFDAMKELQKREDIVQLCYEHYLSRDLTKEVDLNKINQEEGQLYFEAGILLQKNSYKKLNASQRSKVVKKIKEHIKDYADSGKKLGNQTWAVISNEIDIQLKQIDTKNPWSKEF</sequence>
<evidence type="ECO:0000313" key="2">
    <source>
        <dbReference type="EMBL" id="MBC8557120.1"/>
    </source>
</evidence>
<comment type="caution">
    <text evidence="2">The sequence shown here is derived from an EMBL/GenBank/DDBJ whole genome shotgun (WGS) entry which is preliminary data.</text>
</comment>
<feature type="transmembrane region" description="Helical" evidence="1">
    <location>
        <begin position="7"/>
        <end position="25"/>
    </location>
</feature>
<reference evidence="2 3" key="1">
    <citation type="submission" date="2020-08" db="EMBL/GenBank/DDBJ databases">
        <title>Genome public.</title>
        <authorList>
            <person name="Liu C."/>
            <person name="Sun Q."/>
        </authorList>
    </citation>
    <scope>NUCLEOTIDE SEQUENCE [LARGE SCALE GENOMIC DNA]</scope>
    <source>
        <strain evidence="2 3">BX3</strain>
    </source>
</reference>
<organism evidence="2 3">
    <name type="scientific">Jutongia hominis</name>
    <dbReference type="NCBI Taxonomy" id="2763664"/>
    <lineage>
        <taxon>Bacteria</taxon>
        <taxon>Bacillati</taxon>
        <taxon>Bacillota</taxon>
        <taxon>Clostridia</taxon>
        <taxon>Lachnospirales</taxon>
        <taxon>Lachnospiraceae</taxon>
        <taxon>Jutongia</taxon>
    </lineage>
</organism>
<protein>
    <submittedName>
        <fullName evidence="2">Uncharacterized protein</fullName>
    </submittedName>
</protein>
<dbReference type="RefSeq" id="WP_022140489.1">
    <property type="nucleotide sequence ID" value="NZ_JACRSW010000017.1"/>
</dbReference>
<keyword evidence="1" id="KW-1133">Transmembrane helix</keyword>
<keyword evidence="1" id="KW-0812">Transmembrane</keyword>
<name>A0ABR7MUG7_9FIRM</name>
<gene>
    <name evidence="2" type="ORF">H8700_05295</name>
</gene>
<evidence type="ECO:0000313" key="3">
    <source>
        <dbReference type="Proteomes" id="UP000637513"/>
    </source>
</evidence>
<accession>A0ABR7MUG7</accession>
<keyword evidence="1" id="KW-0472">Membrane</keyword>
<dbReference type="Proteomes" id="UP000637513">
    <property type="component" value="Unassembled WGS sequence"/>
</dbReference>
<dbReference type="EMBL" id="JACRSW010000017">
    <property type="protein sequence ID" value="MBC8557120.1"/>
    <property type="molecule type" value="Genomic_DNA"/>
</dbReference>